<evidence type="ECO:0000313" key="3">
    <source>
        <dbReference type="Proteomes" id="UP000252355"/>
    </source>
</evidence>
<comment type="caution">
    <text evidence="2">The sequence shown here is derived from an EMBL/GenBank/DDBJ whole genome shotgun (WGS) entry which is preliminary data.</text>
</comment>
<dbReference type="Proteomes" id="UP000252355">
    <property type="component" value="Unassembled WGS sequence"/>
</dbReference>
<sequence>MSEGMTLRDLAIFTGYSHIGSCREFVWIPGDVIGRKQLPSRFIIRGLTCEYDVEALMNRKDLYLRTETGKEYVVTNFQITDITDIENISGVAESCSLLFEKFPEMKTISDGERVIISKQAQVMAFQAMSNMVNQVKAGHGIDPKGAREVTSLLVDEILKAPDAMMNLIDIKSFDDYTFTHNINVATLCLIIGQSMGLPPEDLFDLGLGGLLHDMGKLKVSLSILNKDGKLTDAEFTEMKRHPTYGYEILCRSKDIPERARMVALSHHEKFQGKGYPKGLKGDAIPLFARICSIADVYDALTTDRPYRVAMAPHEAMKIVTSGIDTQFDPKILSVFLHKMSLYPSGSLVLLNDGSVGLVLKANPKTVLRPTIKLLKTAQGERVKTRTEIDLMKTSNLYIAGPASRSLLNVTTPGKAG</sequence>
<dbReference type="GO" id="GO:0016787">
    <property type="term" value="F:hydrolase activity"/>
    <property type="evidence" value="ECO:0007669"/>
    <property type="project" value="UniProtKB-KW"/>
</dbReference>
<dbReference type="PROSITE" id="PS51832">
    <property type="entry name" value="HD_GYP"/>
    <property type="match status" value="1"/>
</dbReference>
<dbReference type="InterPro" id="IPR037522">
    <property type="entry name" value="HD_GYP_dom"/>
</dbReference>
<name>A0A367ZMS3_9BACT</name>
<proteinExistence type="predicted"/>
<organism evidence="2 3">
    <name type="scientific">Candidatus Ozemobacter sibiricus</name>
    <dbReference type="NCBI Taxonomy" id="2268124"/>
    <lineage>
        <taxon>Bacteria</taxon>
        <taxon>Candidatus Ozemobacteria</taxon>
        <taxon>Candidatus Ozemobacterales</taxon>
        <taxon>Candidatus Ozemobacteraceae</taxon>
        <taxon>Candidatus Ozemobacter</taxon>
    </lineage>
</organism>
<dbReference type="Gene3D" id="1.10.3210.10">
    <property type="entry name" value="Hypothetical protein af1432"/>
    <property type="match status" value="1"/>
</dbReference>
<dbReference type="PANTHER" id="PTHR43155:SF2">
    <property type="entry name" value="CYCLIC DI-GMP PHOSPHODIESTERASE PA4108"/>
    <property type="match status" value="1"/>
</dbReference>
<reference evidence="2 3" key="1">
    <citation type="submission" date="2018-05" db="EMBL/GenBank/DDBJ databases">
        <title>A metagenomic window into the 2 km-deep terrestrial subsurface aquifer revealed taxonomically and functionally diverse microbial community comprising novel uncultured bacterial lineages.</title>
        <authorList>
            <person name="Kadnikov V.V."/>
            <person name="Mardanov A.V."/>
            <person name="Beletsky A.V."/>
            <person name="Banks D."/>
            <person name="Pimenov N.V."/>
            <person name="Frank Y.A."/>
            <person name="Karnachuk O.V."/>
            <person name="Ravin N.V."/>
        </authorList>
    </citation>
    <scope>NUCLEOTIDE SEQUENCE [LARGE SCALE GENOMIC DNA]</scope>
    <source>
        <strain evidence="2">BY5</strain>
    </source>
</reference>
<gene>
    <name evidence="2" type="ORF">OZSIB_0271</name>
</gene>
<dbReference type="EMBL" id="QOQW01000015">
    <property type="protein sequence ID" value="RCK79157.1"/>
    <property type="molecule type" value="Genomic_DNA"/>
</dbReference>
<dbReference type="SUPFAM" id="SSF109604">
    <property type="entry name" value="HD-domain/PDEase-like"/>
    <property type="match status" value="1"/>
</dbReference>
<feature type="domain" description="HD-GYP" evidence="1">
    <location>
        <begin position="155"/>
        <end position="351"/>
    </location>
</feature>
<protein>
    <submittedName>
        <fullName evidence="2">HD-hydrolase domain</fullName>
    </submittedName>
</protein>
<dbReference type="AlphaFoldDB" id="A0A367ZMS3"/>
<evidence type="ECO:0000313" key="2">
    <source>
        <dbReference type="EMBL" id="RCK79157.1"/>
    </source>
</evidence>
<dbReference type="PANTHER" id="PTHR43155">
    <property type="entry name" value="CYCLIC DI-GMP PHOSPHODIESTERASE PA4108-RELATED"/>
    <property type="match status" value="1"/>
</dbReference>
<accession>A0A367ZMS3</accession>
<dbReference type="Pfam" id="PF13487">
    <property type="entry name" value="HD_5"/>
    <property type="match status" value="1"/>
</dbReference>
<evidence type="ECO:0000259" key="1">
    <source>
        <dbReference type="PROSITE" id="PS51832"/>
    </source>
</evidence>
<dbReference type="SMART" id="SM00471">
    <property type="entry name" value="HDc"/>
    <property type="match status" value="1"/>
</dbReference>
<dbReference type="InterPro" id="IPR003607">
    <property type="entry name" value="HD/PDEase_dom"/>
</dbReference>
<keyword evidence="2" id="KW-0378">Hydrolase</keyword>
<dbReference type="CDD" id="cd00077">
    <property type="entry name" value="HDc"/>
    <property type="match status" value="1"/>
</dbReference>